<evidence type="ECO:0008006" key="4">
    <source>
        <dbReference type="Google" id="ProtNLM"/>
    </source>
</evidence>
<evidence type="ECO:0000313" key="3">
    <source>
        <dbReference type="Proteomes" id="UP001250662"/>
    </source>
</evidence>
<keyword evidence="1" id="KW-0472">Membrane</keyword>
<evidence type="ECO:0000256" key="1">
    <source>
        <dbReference type="SAM" id="Phobius"/>
    </source>
</evidence>
<gene>
    <name evidence="2" type="ORF">RM520_08875</name>
</gene>
<sequence>MFKNKHLRVWFVFLTLVVMLIGFGFIQTKKTIQKALDNQIILLNKTQPLYLAYDKLEISYLNRSFHLSDVVLLQDSSSLDLNTLNPHTFIKDIKVKNFEVLPLLLNKKLEVEEFEVTGLEVVFKKGGILEQRLSQKTKKKTSLQKKSGLKELSISKFKIVDFQIVHFDEIANDTINSLKGDLIAIKDILFTSGLDKKAISIKTDDIVLELNNMLVTYGSIKEKISLSNGLMNLGNGYSKFSNLKLGNLNILKKKVAISIYTKSPSSFDIPTLEVFGLDTAKLFKKFDLMADSVLIDKAKITILKDSNKPWNKKVTKPMPQHVLRNSNKEFWIKKVQIKNSSLDYFEIINEKEIVINLENVHSTILNLGSAKSRYNDLEPQNIDMSLTAKVFNEIDFYLNLKLINPLHSNFFTFKGHTGPFNFESFNPVMVPSSNIKFESGRVHKLNFNGQGNATSTTGDFVMHYENLNTIVLRKDAMLTNKTFSWIANSAVRKENPKNGKLKTSEIQFQRVPYKGFGNYIVKSIESGLINSVYPFGKRRHKK</sequence>
<protein>
    <recommendedName>
        <fullName evidence="4">AsmA-like C-terminal domain-containing protein</fullName>
    </recommendedName>
</protein>
<organism evidence="2 3">
    <name type="scientific">Croceitalea vernalis</name>
    <dbReference type="NCBI Taxonomy" id="3075599"/>
    <lineage>
        <taxon>Bacteria</taxon>
        <taxon>Pseudomonadati</taxon>
        <taxon>Bacteroidota</taxon>
        <taxon>Flavobacteriia</taxon>
        <taxon>Flavobacteriales</taxon>
        <taxon>Flavobacteriaceae</taxon>
        <taxon>Croceitalea</taxon>
    </lineage>
</organism>
<reference evidence="2 3" key="1">
    <citation type="submission" date="2023-09" db="EMBL/GenBank/DDBJ databases">
        <authorList>
            <person name="Rey-Velasco X."/>
        </authorList>
    </citation>
    <scope>NUCLEOTIDE SEQUENCE [LARGE SCALE GENOMIC DNA]</scope>
    <source>
        <strain evidence="2 3">P007</strain>
    </source>
</reference>
<keyword evidence="1" id="KW-0812">Transmembrane</keyword>
<accession>A0ABU3BHX2</accession>
<feature type="transmembrane region" description="Helical" evidence="1">
    <location>
        <begin position="7"/>
        <end position="26"/>
    </location>
</feature>
<dbReference type="EMBL" id="JAVRHU010000002">
    <property type="protein sequence ID" value="MDT0621738.1"/>
    <property type="molecule type" value="Genomic_DNA"/>
</dbReference>
<keyword evidence="1" id="KW-1133">Transmembrane helix</keyword>
<keyword evidence="3" id="KW-1185">Reference proteome</keyword>
<dbReference type="Proteomes" id="UP001250662">
    <property type="component" value="Unassembled WGS sequence"/>
</dbReference>
<comment type="caution">
    <text evidence="2">The sequence shown here is derived from an EMBL/GenBank/DDBJ whole genome shotgun (WGS) entry which is preliminary data.</text>
</comment>
<dbReference type="RefSeq" id="WP_311387765.1">
    <property type="nucleotide sequence ID" value="NZ_JAVRHU010000002.1"/>
</dbReference>
<evidence type="ECO:0000313" key="2">
    <source>
        <dbReference type="EMBL" id="MDT0621738.1"/>
    </source>
</evidence>
<name>A0ABU3BHX2_9FLAO</name>
<proteinExistence type="predicted"/>